<accession>A0A093V5Y1</accession>
<comment type="caution">
    <text evidence="2">The sequence shown here is derived from an EMBL/GenBank/DDBJ whole genome shotgun (WGS) entry which is preliminary data.</text>
</comment>
<reference evidence="2" key="2">
    <citation type="journal article" date="2014" name="PLoS Genet.">
        <title>Signature gene expression reveals novel clues to the molecular mechanisms of dimorphic transition in Penicillium marneffei.</title>
        <authorList>
            <person name="Yang E."/>
            <person name="Wang G."/>
            <person name="Cai J."/>
            <person name="Woo P.C."/>
            <person name="Lau S.K."/>
            <person name="Yuen K.-Y."/>
            <person name="Chow W.-N."/>
            <person name="Lin X."/>
        </authorList>
    </citation>
    <scope>NUCLEOTIDE SEQUENCE</scope>
    <source>
        <strain evidence="2">PM1</strain>
    </source>
</reference>
<evidence type="ECO:0000259" key="1">
    <source>
        <dbReference type="Pfam" id="PF10433"/>
    </source>
</evidence>
<proteinExistence type="predicted"/>
<dbReference type="SUPFAM" id="SSF50998">
    <property type="entry name" value="Quinoprotein alcohol dehydrogenase-like"/>
    <property type="match status" value="1"/>
</dbReference>
<dbReference type="Pfam" id="PF10433">
    <property type="entry name" value="Beta-prop_RSE1_1st"/>
    <property type="match status" value="1"/>
</dbReference>
<dbReference type="InterPro" id="IPR011047">
    <property type="entry name" value="Quinoprotein_ADH-like_sf"/>
</dbReference>
<evidence type="ECO:0000313" key="2">
    <source>
        <dbReference type="EMBL" id="KFX42136.1"/>
    </source>
</evidence>
<gene>
    <name evidence="2" type="ORF">GQ26_0480120</name>
</gene>
<organism evidence="2">
    <name type="scientific">Talaromyces marneffei PM1</name>
    <dbReference type="NCBI Taxonomy" id="1077442"/>
    <lineage>
        <taxon>Eukaryota</taxon>
        <taxon>Fungi</taxon>
        <taxon>Dikarya</taxon>
        <taxon>Ascomycota</taxon>
        <taxon>Pezizomycotina</taxon>
        <taxon>Eurotiomycetes</taxon>
        <taxon>Eurotiomycetidae</taxon>
        <taxon>Eurotiales</taxon>
        <taxon>Trichocomaceae</taxon>
        <taxon>Talaromyces</taxon>
        <taxon>Talaromyces sect. Talaromyces</taxon>
    </lineage>
</organism>
<dbReference type="GO" id="GO:0003676">
    <property type="term" value="F:nucleic acid binding"/>
    <property type="evidence" value="ECO:0007669"/>
    <property type="project" value="InterPro"/>
</dbReference>
<dbReference type="Gene3D" id="2.130.10.10">
    <property type="entry name" value="YVTN repeat-like/Quinoprotein amine dehydrogenase"/>
    <property type="match status" value="2"/>
</dbReference>
<feature type="domain" description="RSE1/DDB1/CPSF1 first beta-propeller" evidence="1">
    <location>
        <begin position="343"/>
        <end position="738"/>
    </location>
</feature>
<dbReference type="InterPro" id="IPR018846">
    <property type="entry name" value="Beta-prop_RSE1/DDB1/CPSF1_1st"/>
</dbReference>
<dbReference type="InterPro" id="IPR015943">
    <property type="entry name" value="WD40/YVTN_repeat-like_dom_sf"/>
</dbReference>
<dbReference type="GO" id="GO:0005634">
    <property type="term" value="C:nucleus"/>
    <property type="evidence" value="ECO:0007669"/>
    <property type="project" value="UniProtKB-SubCell"/>
</dbReference>
<dbReference type="PANTHER" id="PTHR10644">
    <property type="entry name" value="DNA REPAIR/RNA PROCESSING CPSF FAMILY"/>
    <property type="match status" value="1"/>
</dbReference>
<dbReference type="InterPro" id="IPR050358">
    <property type="entry name" value="RSE1/DDB1/CFT1"/>
</dbReference>
<sequence>MDDIGGGDDTHETDDPLFGIFPDRRGDDYGDNNDTFCAVCGVPLNVLRLLEYRKTVLHLTQDDTILRTGHKSIRVPTNIDLFGTVQWPWGSRYTAEYEAAPFPIEDLVSEILYYLEPLPAESSSISAPTLQSQMNRLLIEIQQQIYQYLHPFKNPPTECSRHLASSTWKDLLLHGKLLPWLWDLEEPEVTVIDRDILTGSIRDLSVNKQAVQADMGQSPSIELDEDLWDWERLVRQLARYDSFELGGVLECLPEALLNRRRIWRLLDEARQDDTSIKQRCVEKRAVLGYIISSGSVVETFSLYHTGILESVSNEVHYHQMSDIMSLTKPKIGLLSQTIVPSPSIQFALPARLRNKRHNDVVFVYERSLVIREIISDTYLEDVMVNSDFDANIVAAKTVKIDQDTLEGAEIKLNAQKSPLEVDRQDDSLPGHILALTLDSRELLFLYCHSGSPDNDVGFVHFRRALPSDVSISERFGRHLAVDPRSRAVAVAAPADFFGVFMLKASGELHSQIKGGTLAPIAEERFYRLEGHIMFMDFLYSPENEKNNIVLLLIVSRGPLTYAMHYIWDSEKGVRQAQPKPITSKLPDFCRLPNLLIPLTKSSNYLLITPSFIIINRNPLSPNSKRVKQRCSDLISKSPSIWAKWARPYRHPKYDILHDDVFLCREDGRLTYVEIDNKGQIESINVIGQLDCEVDAAFDTIDFNHPSHGGDLLIAAGSTGHGGLFIQTARQNPECVQRFVNWAPVFDTVIVPPLQKKAGHEFDMTKDLSDDLHLYVSSASSNNSGAVYEFRHGYEAQIGMIIPLEDFTTARAVWVIPDFSQDGTYFLISDPISSALMHLSRNESGEGDEIYAVDGSDLSLDLSVNSLAAGYTSTGVLFQVTSNAVRAVLLNNPEINCVSDFSIDQTVLVATLSEELELVAVALRSEQGISIQVGRAILNDCSLNIDFTGKTIHVEHEPISIVVEALKDGAYLFVGTSDGYLAYYRVEQDELVCIGEYMLNLPNDHVSKAIESIALIDGVGTEKAALYCGLRSGLLVSLEIIFETMSINQRAAKRFGQTVVKLLRKENTVLVTCGMGFWRISDISIGSASDFDLQRIWITDQNDSTYTQKGIEGLTIVNASQYPSTNSLGGSLVCISDEQLLVCSLDRRAKAVPRMVELPGTVNRIQYSAHLKCLVVAYITTELETEAGTVPENSIIRRYMRPHLSFLNFDDYNSHLLSYQHNLEPLDSSHAQKPVGSSGERITCILDWIPETGGQKYHLLVVGTARKTQEQSGRVIFLNAKRNAANPEQIDCSLKYIHTFDGPVRAIAAYGDSTIMVASGNDIIPIAPRLPNGGEQWAAAARFKLTSPGVSIIVRDTLLYISTARESLVILQVVNKKLELYAQDGVRHESLSHQYIGGENDLTLVSHRGGTISAFSAAGVTDMDKIISPAIAEAQLPVSIIRLNACDDPSLQSSSSPVVYGTTTDGTIYRISTLTEKQWRLLRFLQNLCSKDSTLSPFLSARKRRWTWADIEPQAKKPSSMHVDGDILSRLLPKGTTYLRKMLRSDQEEELDNAVMPPPKTYIELFVELFDDVFGEDIVEGDRLDYLMSWLRKLLQRRL</sequence>
<reference key="1">
    <citation type="journal article" date="2014" name="PLoS Genet.">
        <title>Signature Gene Expression Reveals Novel Clues to the Molecular Mechanisms of Dimorphic Transition in Penicillium marneffei.</title>
        <authorList>
            <person name="Yang E."/>
            <person name="Wang G."/>
            <person name="Cai J."/>
            <person name="Woo P.C."/>
            <person name="Lau S.K."/>
            <person name="Yuen K.-Y."/>
            <person name="Chow W.-N."/>
            <person name="Lin X."/>
        </authorList>
    </citation>
    <scope>NUCLEOTIDE SEQUENCE [LARGE SCALE GENOMIC DNA]</scope>
    <source>
        <strain>PM1</strain>
    </source>
</reference>
<dbReference type="GO" id="GO:0006397">
    <property type="term" value="P:mRNA processing"/>
    <property type="evidence" value="ECO:0007669"/>
    <property type="project" value="UniProtKB-KW"/>
</dbReference>
<dbReference type="EMBL" id="JPOX01000048">
    <property type="protein sequence ID" value="KFX42136.1"/>
    <property type="molecule type" value="Genomic_DNA"/>
</dbReference>
<protein>
    <recommendedName>
        <fullName evidence="1">RSE1/DDB1/CPSF1 first beta-propeller domain-containing protein</fullName>
    </recommendedName>
</protein>
<name>A0A093V5Y1_TALMA</name>